<feature type="region of interest" description="Disordered" evidence="1">
    <location>
        <begin position="408"/>
        <end position="427"/>
    </location>
</feature>
<sequence length="427" mass="45041">MKSVTPPKEHKLRSWPSKNGQPVPTRFFHSTLCPGTIALLITAPLASAATPYLTASSWDTNTENITDSGRVPQIAIVLTGDSETGQTFTNQGSIRLDYPGVTSEDSSRAGGIKNLVYGLNINNEGNISIRAQHSNGVDTGFIWASAIFSMADIENNGTISIETKNFRDIMGTGLMSTSGGGNIYNKGNITLTARAKRGTKALGIVDSEGNINNRGDITVKATSNSTSGYACSQATGIWTRGDVTNSGTINVEAENGGTSAATGIYIGAPSDSSILPVLHSSGLINLTTTRAEESSYQVVAPDGVNITGFAMKFNDQAQVDREYRGTISGGSRDVTFENARLYAFTDNNLSNGSYDIPMLAGGASIDQFSHIQTTSPDYSAELINGNGEAPQKLAITYHPKASVSQLATEVRKTPSPTTALPLPEPTL</sequence>
<dbReference type="Proteomes" id="UP000000602">
    <property type="component" value="Chromosome"/>
</dbReference>
<name>Q6ANV8_DESPS</name>
<reference evidence="3" key="1">
    <citation type="journal article" date="2004" name="Environ. Microbiol.">
        <title>The genome of Desulfotalea psychrophila, a sulfate-reducing bacterium from permanently cold Arctic sediments.</title>
        <authorList>
            <person name="Rabus R."/>
            <person name="Ruepp A."/>
            <person name="Frickey T."/>
            <person name="Rattei T."/>
            <person name="Fartmann B."/>
            <person name="Stark M."/>
            <person name="Bauer M."/>
            <person name="Zibat A."/>
            <person name="Lombardot T."/>
            <person name="Becker I."/>
            <person name="Amann J."/>
            <person name="Gellner K."/>
            <person name="Teeling H."/>
            <person name="Leuschner W.D."/>
            <person name="Gloeckner F.-O."/>
            <person name="Lupas A.N."/>
            <person name="Amann R."/>
            <person name="Klenk H.-P."/>
        </authorList>
    </citation>
    <scope>NUCLEOTIDE SEQUENCE [LARGE SCALE GENOMIC DNA]</scope>
    <source>
        <strain evidence="3">DSM 12343 / LSv54</strain>
    </source>
</reference>
<accession>Q6ANV8</accession>
<gene>
    <name evidence="2" type="ordered locus">DP1237</name>
</gene>
<organism evidence="2 3">
    <name type="scientific">Desulfotalea psychrophila (strain LSv54 / DSM 12343)</name>
    <dbReference type="NCBI Taxonomy" id="177439"/>
    <lineage>
        <taxon>Bacteria</taxon>
        <taxon>Pseudomonadati</taxon>
        <taxon>Thermodesulfobacteriota</taxon>
        <taxon>Desulfobulbia</taxon>
        <taxon>Desulfobulbales</taxon>
        <taxon>Desulfocapsaceae</taxon>
        <taxon>Desulfotalea</taxon>
    </lineage>
</organism>
<evidence type="ECO:0000313" key="3">
    <source>
        <dbReference type="Proteomes" id="UP000000602"/>
    </source>
</evidence>
<protein>
    <submittedName>
        <fullName evidence="2">Uncharacterized protein</fullName>
    </submittedName>
</protein>
<evidence type="ECO:0000313" key="2">
    <source>
        <dbReference type="EMBL" id="CAG35966.1"/>
    </source>
</evidence>
<keyword evidence="3" id="KW-1185">Reference proteome</keyword>
<dbReference type="RefSeq" id="WP_011188478.1">
    <property type="nucleotide sequence ID" value="NC_006138.1"/>
</dbReference>
<feature type="region of interest" description="Disordered" evidence="1">
    <location>
        <begin position="1"/>
        <end position="20"/>
    </location>
</feature>
<dbReference type="AlphaFoldDB" id="Q6ANV8"/>
<dbReference type="HOGENOM" id="CLU_642103_0_0_7"/>
<dbReference type="eggNOG" id="COG3468">
    <property type="taxonomic scope" value="Bacteria"/>
</dbReference>
<evidence type="ECO:0000256" key="1">
    <source>
        <dbReference type="SAM" id="MobiDB-lite"/>
    </source>
</evidence>
<dbReference type="KEGG" id="dps:DP1237"/>
<dbReference type="EMBL" id="CR522870">
    <property type="protein sequence ID" value="CAG35966.1"/>
    <property type="molecule type" value="Genomic_DNA"/>
</dbReference>
<proteinExistence type="predicted"/>